<name>A0A7W9FQI6_9HYPH</name>
<dbReference type="PANTHER" id="PTHR30336">
    <property type="entry name" value="INNER MEMBRANE PROTEIN, PROBABLE PERMEASE"/>
    <property type="match status" value="1"/>
</dbReference>
<dbReference type="Proteomes" id="UP000523821">
    <property type="component" value="Unassembled WGS sequence"/>
</dbReference>
<dbReference type="PANTHER" id="PTHR30336:SF4">
    <property type="entry name" value="ENVELOPE BIOGENESIS FACTOR ELYC"/>
    <property type="match status" value="1"/>
</dbReference>
<accession>A0A7W9FQI6</accession>
<organism evidence="2 3">
    <name type="scientific">Prosthecomicrobium pneumaticum</name>
    <dbReference type="NCBI Taxonomy" id="81895"/>
    <lineage>
        <taxon>Bacteria</taxon>
        <taxon>Pseudomonadati</taxon>
        <taxon>Pseudomonadota</taxon>
        <taxon>Alphaproteobacteria</taxon>
        <taxon>Hyphomicrobiales</taxon>
        <taxon>Kaistiaceae</taxon>
        <taxon>Prosthecomicrobium</taxon>
    </lineage>
</organism>
<gene>
    <name evidence="2" type="ORF">GGQ63_004062</name>
</gene>
<dbReference type="InterPro" id="IPR014729">
    <property type="entry name" value="Rossmann-like_a/b/a_fold"/>
</dbReference>
<feature type="domain" description="DUF218" evidence="1">
    <location>
        <begin position="68"/>
        <end position="193"/>
    </location>
</feature>
<proteinExistence type="predicted"/>
<dbReference type="InterPro" id="IPR003848">
    <property type="entry name" value="DUF218"/>
</dbReference>
<dbReference type="RefSeq" id="WP_183858397.1">
    <property type="nucleotide sequence ID" value="NZ_JACHOO010000011.1"/>
</dbReference>
<evidence type="ECO:0000259" key="1">
    <source>
        <dbReference type="Pfam" id="PF02698"/>
    </source>
</evidence>
<keyword evidence="3" id="KW-1185">Reference proteome</keyword>
<comment type="caution">
    <text evidence="2">The sequence shown here is derived from an EMBL/GenBank/DDBJ whole genome shotgun (WGS) entry which is preliminary data.</text>
</comment>
<evidence type="ECO:0000313" key="2">
    <source>
        <dbReference type="EMBL" id="MBB5754965.1"/>
    </source>
</evidence>
<reference evidence="2 3" key="1">
    <citation type="submission" date="2020-08" db="EMBL/GenBank/DDBJ databases">
        <title>Genomic Encyclopedia of Type Strains, Phase IV (KMG-IV): sequencing the most valuable type-strain genomes for metagenomic binning, comparative biology and taxonomic classification.</title>
        <authorList>
            <person name="Goeker M."/>
        </authorList>
    </citation>
    <scope>NUCLEOTIDE SEQUENCE [LARGE SCALE GENOMIC DNA]</scope>
    <source>
        <strain evidence="2 3">DSM 16268</strain>
    </source>
</reference>
<dbReference type="AlphaFoldDB" id="A0A7W9FQI6"/>
<dbReference type="GO" id="GO:0005886">
    <property type="term" value="C:plasma membrane"/>
    <property type="evidence" value="ECO:0007669"/>
    <property type="project" value="TreeGrafter"/>
</dbReference>
<sequence length="235" mass="25478">MSDAARSFSMAGEDHALRRRRGRRLVRSIRRALVATLVPVLLGAVALDFDRFADRAVRAGGATAEHADAIVALTGGPARIERALDLLAANRAGRLFISGVHPGVGTPELADQVPPARRRYLECCAELGYAAQNTIGNADETRDWAIRNGVRSLIVVTSAFHMPRSLAEFARAMPDVRLIPYPVSNGSGAEIAWWRDGDTLRLLAAEYVKYTLARARMLLWTPQRGTALAASDPAP</sequence>
<dbReference type="InterPro" id="IPR051599">
    <property type="entry name" value="Cell_Envelope_Assoc"/>
</dbReference>
<dbReference type="GO" id="GO:0000270">
    <property type="term" value="P:peptidoglycan metabolic process"/>
    <property type="evidence" value="ECO:0007669"/>
    <property type="project" value="TreeGrafter"/>
</dbReference>
<protein>
    <submittedName>
        <fullName evidence="2">Uncharacterized SAM-binding protein YcdF (DUF218 family)</fullName>
    </submittedName>
</protein>
<dbReference type="EMBL" id="JACHOO010000011">
    <property type="protein sequence ID" value="MBB5754965.1"/>
    <property type="molecule type" value="Genomic_DNA"/>
</dbReference>
<dbReference type="CDD" id="cd06259">
    <property type="entry name" value="YdcF-like"/>
    <property type="match status" value="1"/>
</dbReference>
<dbReference type="Pfam" id="PF02698">
    <property type="entry name" value="DUF218"/>
    <property type="match status" value="1"/>
</dbReference>
<dbReference type="Gene3D" id="3.40.50.620">
    <property type="entry name" value="HUPs"/>
    <property type="match status" value="1"/>
</dbReference>
<dbReference type="GO" id="GO:0043164">
    <property type="term" value="P:Gram-negative-bacterium-type cell wall biogenesis"/>
    <property type="evidence" value="ECO:0007669"/>
    <property type="project" value="TreeGrafter"/>
</dbReference>
<evidence type="ECO:0000313" key="3">
    <source>
        <dbReference type="Proteomes" id="UP000523821"/>
    </source>
</evidence>